<dbReference type="InterPro" id="IPR022955">
    <property type="entry name" value="GMP_synthase"/>
</dbReference>
<evidence type="ECO:0000256" key="2">
    <source>
        <dbReference type="ARBA" id="ARBA00005153"/>
    </source>
</evidence>
<gene>
    <name evidence="9" type="primary">guaA</name>
    <name evidence="12" type="ORF">LZ24_02106</name>
</gene>
<dbReference type="Proteomes" id="UP000318307">
    <property type="component" value="Unassembled WGS sequence"/>
</dbReference>
<evidence type="ECO:0000259" key="11">
    <source>
        <dbReference type="PROSITE" id="PS51553"/>
    </source>
</evidence>
<dbReference type="GO" id="GO:0005524">
    <property type="term" value="F:ATP binding"/>
    <property type="evidence" value="ECO:0007669"/>
    <property type="project" value="UniProtKB-UniRule"/>
</dbReference>
<dbReference type="HAMAP" id="MF_00344">
    <property type="entry name" value="GMP_synthase"/>
    <property type="match status" value="1"/>
</dbReference>
<dbReference type="PANTHER" id="PTHR11922">
    <property type="entry name" value="GMP SYNTHASE-RELATED"/>
    <property type="match status" value="1"/>
</dbReference>
<dbReference type="PANTHER" id="PTHR11922:SF2">
    <property type="entry name" value="GMP SYNTHASE [GLUTAMINE-HYDROLYZING]"/>
    <property type="match status" value="1"/>
</dbReference>
<dbReference type="NCBIfam" id="TIGR00888">
    <property type="entry name" value="guaA_Nterm"/>
    <property type="match status" value="1"/>
</dbReference>
<evidence type="ECO:0000313" key="13">
    <source>
        <dbReference type="Proteomes" id="UP000318307"/>
    </source>
</evidence>
<dbReference type="EC" id="6.3.5.2" evidence="9"/>
<keyword evidence="8 9" id="KW-0315">Glutamine amidotransferase</keyword>
<dbReference type="Gene3D" id="3.30.300.10">
    <property type="match status" value="1"/>
</dbReference>
<dbReference type="Pfam" id="PF00117">
    <property type="entry name" value="GATase"/>
    <property type="match status" value="1"/>
</dbReference>
<keyword evidence="13" id="KW-1185">Reference proteome</keyword>
<dbReference type="FunFam" id="3.40.50.620:FF:000001">
    <property type="entry name" value="GMP synthase [glutamine-hydrolyzing]"/>
    <property type="match status" value="1"/>
</dbReference>
<dbReference type="SUPFAM" id="SSF54810">
    <property type="entry name" value="GMP synthetase C-terminal dimerisation domain"/>
    <property type="match status" value="1"/>
</dbReference>
<feature type="active site" description="Nucleophile" evidence="9">
    <location>
        <position position="78"/>
    </location>
</feature>
<dbReference type="PROSITE" id="PS51273">
    <property type="entry name" value="GATASE_TYPE_1"/>
    <property type="match status" value="1"/>
</dbReference>
<dbReference type="Gene3D" id="3.40.50.880">
    <property type="match status" value="1"/>
</dbReference>
<dbReference type="InterPro" id="IPR014729">
    <property type="entry name" value="Rossmann-like_a/b/a_fold"/>
</dbReference>
<evidence type="ECO:0000256" key="7">
    <source>
        <dbReference type="ARBA" id="ARBA00022840"/>
    </source>
</evidence>
<evidence type="ECO:0000256" key="3">
    <source>
        <dbReference type="ARBA" id="ARBA00022598"/>
    </source>
</evidence>
<feature type="active site" evidence="9">
    <location>
        <position position="164"/>
    </location>
</feature>
<keyword evidence="6 9" id="KW-0658">Purine biosynthesis</keyword>
<comment type="function">
    <text evidence="1 9">Catalyzes the synthesis of GMP from XMP.</text>
</comment>
<comment type="catalytic activity">
    <reaction evidence="9">
        <text>XMP + L-glutamine + ATP + H2O = GMP + L-glutamate + AMP + diphosphate + 2 H(+)</text>
        <dbReference type="Rhea" id="RHEA:11680"/>
        <dbReference type="ChEBI" id="CHEBI:15377"/>
        <dbReference type="ChEBI" id="CHEBI:15378"/>
        <dbReference type="ChEBI" id="CHEBI:29985"/>
        <dbReference type="ChEBI" id="CHEBI:30616"/>
        <dbReference type="ChEBI" id="CHEBI:33019"/>
        <dbReference type="ChEBI" id="CHEBI:57464"/>
        <dbReference type="ChEBI" id="CHEBI:58115"/>
        <dbReference type="ChEBI" id="CHEBI:58359"/>
        <dbReference type="ChEBI" id="CHEBI:456215"/>
        <dbReference type="EC" id="6.3.5.2"/>
    </reaction>
</comment>
<dbReference type="Gene3D" id="3.40.50.620">
    <property type="entry name" value="HUPs"/>
    <property type="match status" value="1"/>
</dbReference>
<dbReference type="InterPro" id="IPR022310">
    <property type="entry name" value="NAD/GMP_synthase"/>
</dbReference>
<evidence type="ECO:0000256" key="1">
    <source>
        <dbReference type="ARBA" id="ARBA00002332"/>
    </source>
</evidence>
<name>A0A562RPX3_9BACT</name>
<feature type="domain" description="GMPS ATP-PPase" evidence="11">
    <location>
        <begin position="190"/>
        <end position="382"/>
    </location>
</feature>
<dbReference type="SUPFAM" id="SSF52402">
    <property type="entry name" value="Adenine nucleotide alpha hydrolases-like"/>
    <property type="match status" value="1"/>
</dbReference>
<evidence type="ECO:0000256" key="10">
    <source>
        <dbReference type="PROSITE-ProRule" id="PRU00886"/>
    </source>
</evidence>
<keyword evidence="7 9" id="KW-0067">ATP-binding</keyword>
<evidence type="ECO:0000256" key="4">
    <source>
        <dbReference type="ARBA" id="ARBA00022741"/>
    </source>
</evidence>
<accession>A0A562RPX3</accession>
<sequence length="507" mass="56256">MILIIDFGSQFNQLIARRVREHSVYCVIEPPSVSVESIRALKPEGIILSGGPASIYDENSPRVNPAIFEMGIPVLGICYGMQFMVDTFGGSVKKSEKREYGFATLNIRSREDLFAGLEDSTCWMSHGDSIDTLPEGFVSMADTANTPVAACHFPEKKFYGVQFHPEVEHTKEGRKIIDNFLSICQCSRNWTMASFAKETIEDIKKTVGGQKVVLGLSGGVDSSVAAVLIHKAIGDQLTCIFVDNGLLRKNEAKTLEEVLTRNLQMNIRFVDARERFLSALAGVTDPETKRKIIGNLFIEIFDAEAGKIEGAAFLGQGTLYPDVIESRSAFGGPSAVIKSHHNVGGLPETMNLKLLEPLQYLFKDEVRILGKELGLSDEMVWRQPFPGPGLGIRILGEITEERLNILKEADAILLEEVKAEGIYKDLWQSFVVLLPVRTVGVMGDHRTYEFTCVIRAVNSKDAMTADWARLPHEFLARVSSRIINEVRGINRVAYDISSKPPATIEWE</sequence>
<dbReference type="GO" id="GO:0003921">
    <property type="term" value="F:GMP synthase activity"/>
    <property type="evidence" value="ECO:0007669"/>
    <property type="project" value="InterPro"/>
</dbReference>
<dbReference type="InterPro" id="IPR001674">
    <property type="entry name" value="GMP_synth_C"/>
</dbReference>
<dbReference type="NCBIfam" id="NF000848">
    <property type="entry name" value="PRK00074.1"/>
    <property type="match status" value="1"/>
</dbReference>
<dbReference type="UniPathway" id="UPA00189">
    <property type="reaction ID" value="UER00296"/>
</dbReference>
<dbReference type="PRINTS" id="PR00097">
    <property type="entry name" value="ANTSNTHASEII"/>
</dbReference>
<dbReference type="FunFam" id="3.40.50.880:FF:000001">
    <property type="entry name" value="GMP synthase [glutamine-hydrolyzing]"/>
    <property type="match status" value="1"/>
</dbReference>
<evidence type="ECO:0000313" key="12">
    <source>
        <dbReference type="EMBL" id="TWI71141.1"/>
    </source>
</evidence>
<dbReference type="PRINTS" id="PR00099">
    <property type="entry name" value="CPSGATASE"/>
</dbReference>
<dbReference type="InterPro" id="IPR025777">
    <property type="entry name" value="GMPS_ATP_PPase_dom"/>
</dbReference>
<dbReference type="InterPro" id="IPR017926">
    <property type="entry name" value="GATASE"/>
</dbReference>
<dbReference type="GO" id="GO:0005829">
    <property type="term" value="C:cytosol"/>
    <property type="evidence" value="ECO:0007669"/>
    <property type="project" value="TreeGrafter"/>
</dbReference>
<feature type="active site" evidence="9">
    <location>
        <position position="166"/>
    </location>
</feature>
<dbReference type="InterPro" id="IPR004739">
    <property type="entry name" value="GMP_synth_GATase"/>
</dbReference>
<dbReference type="Pfam" id="PF02540">
    <property type="entry name" value="NAD_synthase"/>
    <property type="match status" value="1"/>
</dbReference>
<reference evidence="12 13" key="1">
    <citation type="submission" date="2019-07" db="EMBL/GenBank/DDBJ databases">
        <title>Genome sequencing of 100 strains of the haloalkaliphilic chemolithoautotrophic sulfur-oxidizing bacterium Thioalkalivibrio.</title>
        <authorList>
            <person name="Muyzer G."/>
        </authorList>
    </citation>
    <scope>NUCLEOTIDE SEQUENCE [LARGE SCALE GENOMIC DNA]</scope>
    <source>
        <strain evidence="12 13">ASO4-4</strain>
    </source>
</reference>
<evidence type="ECO:0000256" key="9">
    <source>
        <dbReference type="HAMAP-Rule" id="MF_00344"/>
    </source>
</evidence>
<dbReference type="CDD" id="cd01742">
    <property type="entry name" value="GATase1_GMP_Synthase"/>
    <property type="match status" value="1"/>
</dbReference>
<dbReference type="SUPFAM" id="SSF52317">
    <property type="entry name" value="Class I glutamine amidotransferase-like"/>
    <property type="match status" value="1"/>
</dbReference>
<dbReference type="AlphaFoldDB" id="A0A562RPX3"/>
<comment type="caution">
    <text evidence="12">The sequence shown here is derived from an EMBL/GenBank/DDBJ whole genome shotgun (WGS) entry which is preliminary data.</text>
</comment>
<dbReference type="InterPro" id="IPR029062">
    <property type="entry name" value="Class_I_gatase-like"/>
</dbReference>
<protein>
    <recommendedName>
        <fullName evidence="9">GMP synthase [glutamine-hydrolyzing]</fullName>
        <ecNumber evidence="9">6.3.5.2</ecNumber>
    </recommendedName>
    <alternativeName>
        <fullName evidence="9">GMP synthetase</fullName>
    </alternativeName>
    <alternativeName>
        <fullName evidence="9">Glutamine amidotransferase</fullName>
    </alternativeName>
</protein>
<evidence type="ECO:0000256" key="5">
    <source>
        <dbReference type="ARBA" id="ARBA00022749"/>
    </source>
</evidence>
<dbReference type="CDD" id="cd01997">
    <property type="entry name" value="GMP_synthase_C"/>
    <property type="match status" value="1"/>
</dbReference>
<comment type="subunit">
    <text evidence="9">Homodimer.</text>
</comment>
<dbReference type="PRINTS" id="PR00096">
    <property type="entry name" value="GATASE"/>
</dbReference>
<keyword evidence="3 9" id="KW-0436">Ligase</keyword>
<feature type="binding site" evidence="10">
    <location>
        <begin position="217"/>
        <end position="223"/>
    </location>
    <ligand>
        <name>ATP</name>
        <dbReference type="ChEBI" id="CHEBI:30616"/>
    </ligand>
</feature>
<dbReference type="OrthoDB" id="9802219at2"/>
<keyword evidence="4 9" id="KW-0547">Nucleotide-binding</keyword>
<evidence type="ECO:0000256" key="6">
    <source>
        <dbReference type="ARBA" id="ARBA00022755"/>
    </source>
</evidence>
<dbReference type="EMBL" id="VLLC01000015">
    <property type="protein sequence ID" value="TWI71141.1"/>
    <property type="molecule type" value="Genomic_DNA"/>
</dbReference>
<evidence type="ECO:0000256" key="8">
    <source>
        <dbReference type="ARBA" id="ARBA00022962"/>
    </source>
</evidence>
<keyword evidence="5 9" id="KW-0332">GMP biosynthesis</keyword>
<dbReference type="Pfam" id="PF00958">
    <property type="entry name" value="GMP_synt_C"/>
    <property type="match status" value="1"/>
</dbReference>
<dbReference type="PROSITE" id="PS51553">
    <property type="entry name" value="GMPS_ATP_PPASE"/>
    <property type="match status" value="1"/>
</dbReference>
<dbReference type="FunFam" id="3.30.300.10:FF:000002">
    <property type="entry name" value="GMP synthase [glutamine-hydrolyzing]"/>
    <property type="match status" value="1"/>
</dbReference>
<dbReference type="RefSeq" id="WP_144685209.1">
    <property type="nucleotide sequence ID" value="NZ_VLLC01000015.1"/>
</dbReference>
<dbReference type="NCBIfam" id="TIGR00884">
    <property type="entry name" value="guaA_Cterm"/>
    <property type="match status" value="1"/>
</dbReference>
<proteinExistence type="inferred from homology"/>
<organism evidence="12 13">
    <name type="scientific">Desulfobotulus alkaliphilus</name>
    <dbReference type="NCBI Taxonomy" id="622671"/>
    <lineage>
        <taxon>Bacteria</taxon>
        <taxon>Pseudomonadati</taxon>
        <taxon>Thermodesulfobacteriota</taxon>
        <taxon>Desulfobacteria</taxon>
        <taxon>Desulfobacterales</taxon>
        <taxon>Desulfobacteraceae</taxon>
        <taxon>Desulfobotulus</taxon>
    </lineage>
</organism>
<comment type="pathway">
    <text evidence="2 9">Purine metabolism; GMP biosynthesis; GMP from XMP (L-Gln route): step 1/1.</text>
</comment>